<dbReference type="InterPro" id="IPR006059">
    <property type="entry name" value="SBP"/>
</dbReference>
<dbReference type="RefSeq" id="WP_154473584.1">
    <property type="nucleotide sequence ID" value="NZ_DBEWUL010000199.1"/>
</dbReference>
<dbReference type="InterPro" id="IPR022387">
    <property type="entry name" value="Bind_CPR0540"/>
</dbReference>
<comment type="caution">
    <text evidence="3">The sequence shown here is derived from an EMBL/GenBank/DDBJ whole genome shotgun (WGS) entry which is preliminary data.</text>
</comment>
<dbReference type="PROSITE" id="PS51257">
    <property type="entry name" value="PROKAR_LIPOPROTEIN"/>
    <property type="match status" value="1"/>
</dbReference>
<dbReference type="NCBIfam" id="TIGR03850">
    <property type="entry name" value="bind_CPR_0540"/>
    <property type="match status" value="1"/>
</dbReference>
<evidence type="ECO:0000256" key="2">
    <source>
        <dbReference type="SAM" id="SignalP"/>
    </source>
</evidence>
<dbReference type="AlphaFoldDB" id="A0A7X2TEN8"/>
<dbReference type="Proteomes" id="UP000429958">
    <property type="component" value="Unassembled WGS sequence"/>
</dbReference>
<dbReference type="EMBL" id="VUMD01000019">
    <property type="protein sequence ID" value="MSS38141.1"/>
    <property type="molecule type" value="Genomic_DNA"/>
</dbReference>
<proteinExistence type="predicted"/>
<accession>A0A7X2TEN8</accession>
<reference evidence="3 4" key="1">
    <citation type="submission" date="2019-08" db="EMBL/GenBank/DDBJ databases">
        <title>In-depth cultivation of the pig gut microbiome towards novel bacterial diversity and tailored functional studies.</title>
        <authorList>
            <person name="Wylensek D."/>
            <person name="Hitch T.C.A."/>
            <person name="Clavel T."/>
        </authorList>
    </citation>
    <scope>NUCLEOTIDE SEQUENCE [LARGE SCALE GENOMIC DNA]</scope>
    <source>
        <strain evidence="3 4">WCA-389-WT-23D1</strain>
    </source>
</reference>
<protein>
    <submittedName>
        <fullName evidence="3">Carbohydrate ABC transporter substrate-binding protein</fullName>
    </submittedName>
</protein>
<gene>
    <name evidence="3" type="ORF">FYJ39_16765</name>
</gene>
<dbReference type="Pfam" id="PF01547">
    <property type="entry name" value="SBP_bac_1"/>
    <property type="match status" value="1"/>
</dbReference>
<evidence type="ECO:0000313" key="3">
    <source>
        <dbReference type="EMBL" id="MSS38141.1"/>
    </source>
</evidence>
<organism evidence="3 4">
    <name type="scientific">Clostridium porci</name>
    <dbReference type="NCBI Taxonomy" id="2605778"/>
    <lineage>
        <taxon>Bacteria</taxon>
        <taxon>Bacillati</taxon>
        <taxon>Bacillota</taxon>
        <taxon>Clostridia</taxon>
        <taxon>Eubacteriales</taxon>
        <taxon>Clostridiaceae</taxon>
        <taxon>Clostridium</taxon>
    </lineage>
</organism>
<dbReference type="SUPFAM" id="SSF53850">
    <property type="entry name" value="Periplasmic binding protein-like II"/>
    <property type="match status" value="1"/>
</dbReference>
<dbReference type="PANTHER" id="PTHR43649:SF12">
    <property type="entry name" value="DIACETYLCHITOBIOSE BINDING PROTEIN DASA"/>
    <property type="match status" value="1"/>
</dbReference>
<keyword evidence="2" id="KW-0732">Signal</keyword>
<dbReference type="InterPro" id="IPR050490">
    <property type="entry name" value="Bact_solute-bd_prot1"/>
</dbReference>
<keyword evidence="4" id="KW-1185">Reference proteome</keyword>
<feature type="region of interest" description="Disordered" evidence="1">
    <location>
        <begin position="34"/>
        <end position="56"/>
    </location>
</feature>
<feature type="signal peptide" evidence="2">
    <location>
        <begin position="1"/>
        <end position="21"/>
    </location>
</feature>
<dbReference type="PANTHER" id="PTHR43649">
    <property type="entry name" value="ARABINOSE-BINDING PROTEIN-RELATED"/>
    <property type="match status" value="1"/>
</dbReference>
<evidence type="ECO:0000313" key="4">
    <source>
        <dbReference type="Proteomes" id="UP000429958"/>
    </source>
</evidence>
<name>A0A7X2TEN8_9CLOT</name>
<evidence type="ECO:0000256" key="1">
    <source>
        <dbReference type="SAM" id="MobiDB-lite"/>
    </source>
</evidence>
<feature type="chain" id="PRO_5038863997" evidence="2">
    <location>
        <begin position="22"/>
        <end position="468"/>
    </location>
</feature>
<dbReference type="Gene3D" id="3.40.190.10">
    <property type="entry name" value="Periplasmic binding protein-like II"/>
    <property type="match status" value="1"/>
</dbReference>
<sequence length="468" mass="50953">MQLKKIMALTCAAAMAAASLAGCSGQAAKSTTKAAAASAEGEESAAADKEKETPVEGGLKGTLKVAAFDGGYGTEMWKEVTQKFMENNPGVTIELTAEKNLEEVISPLMKAGDYPDIVYLATGRELALPETLLKDKAIADITDVLSMKVPGEDVTVGEKIVPGFVDTLVTNPYNDGKTYLAPMFYSPCGLWYDAGLFESKGWELPETWDDMWALGDKAKAEGISLFTYPVAGYFDAFMFGLLTEIGGPDFYNQAMTYTDGIWETQEARTALDLIAKLAGYTEPTTVGNANSDNFKKNQQLVLDDKAIFMPNGNWIISEMADAPRAEGFKWGFMPLPAMEKGGDRYAFTFFEQMWIPEAAENKELAKEFLAYMYSDEAVEIFAKSGAIQPVEGVSEFITNEDSKLIYSIYDNGAKASMGSFATTEAVEGVSMKDTLFFTIDSIVTGDKTVDEWQAAVEEVSDQLRAAMK</sequence>